<evidence type="ECO:0000313" key="2">
    <source>
        <dbReference type="Proteomes" id="UP000262172"/>
    </source>
</evidence>
<organism evidence="1 2">
    <name type="scientific">Microbacterium bovistercoris</name>
    <dbReference type="NCBI Taxonomy" id="2293570"/>
    <lineage>
        <taxon>Bacteria</taxon>
        <taxon>Bacillati</taxon>
        <taxon>Actinomycetota</taxon>
        <taxon>Actinomycetes</taxon>
        <taxon>Micrococcales</taxon>
        <taxon>Microbacteriaceae</taxon>
        <taxon>Microbacterium</taxon>
    </lineage>
</organism>
<dbReference type="EMBL" id="QUAB01000043">
    <property type="protein sequence ID" value="REJ05122.1"/>
    <property type="molecule type" value="Genomic_DNA"/>
</dbReference>
<comment type="caution">
    <text evidence="1">The sequence shown here is derived from an EMBL/GenBank/DDBJ whole genome shotgun (WGS) entry which is preliminary data.</text>
</comment>
<dbReference type="RefSeq" id="WP_116242407.1">
    <property type="nucleotide sequence ID" value="NZ_QUAB01000043.1"/>
</dbReference>
<proteinExistence type="predicted"/>
<reference evidence="1 2" key="1">
    <citation type="submission" date="2018-08" db="EMBL/GenBank/DDBJ databases">
        <title>Isolation, diversity and antifungal activity of Actinobacteria from cow dung.</title>
        <authorList>
            <person name="Ling L."/>
        </authorList>
    </citation>
    <scope>NUCLEOTIDE SEQUENCE [LARGE SCALE GENOMIC DNA]</scope>
    <source>
        <strain evidence="1 2">NEAU-LLE</strain>
    </source>
</reference>
<dbReference type="Proteomes" id="UP000262172">
    <property type="component" value="Unassembled WGS sequence"/>
</dbReference>
<evidence type="ECO:0000313" key="1">
    <source>
        <dbReference type="EMBL" id="REJ05122.1"/>
    </source>
</evidence>
<dbReference type="AlphaFoldDB" id="A0A371NSE2"/>
<protein>
    <submittedName>
        <fullName evidence="1">Uncharacterized protein</fullName>
    </submittedName>
</protein>
<name>A0A371NSE2_9MICO</name>
<sequence length="86" mass="9281">MAATLAPIKVDSETDELISHAAHFLRSSKKDVVDVAVREYIQNHRDEIQRAALDALRTLDGSTKSAVQLITGASAEELDELGGFSS</sequence>
<accession>A0A371NSE2</accession>
<gene>
    <name evidence="1" type="ORF">DY023_11120</name>
</gene>
<keyword evidence="2" id="KW-1185">Reference proteome</keyword>
<dbReference type="OrthoDB" id="9803128at2"/>